<evidence type="ECO:0000259" key="6">
    <source>
        <dbReference type="Pfam" id="PF01368"/>
    </source>
</evidence>
<dbReference type="STRING" id="1839801.Dform_00767"/>
<dbReference type="OrthoDB" id="9809852at2"/>
<protein>
    <recommendedName>
        <fullName evidence="2">Single-stranded-DNA-specific exonuclease RecJ</fullName>
    </recommendedName>
</protein>
<dbReference type="InterPro" id="IPR003156">
    <property type="entry name" value="DHHA1_dom"/>
</dbReference>
<evidence type="ECO:0000256" key="3">
    <source>
        <dbReference type="ARBA" id="ARBA00022722"/>
    </source>
</evidence>
<dbReference type="InterPro" id="IPR041122">
    <property type="entry name" value="RecJ_OB"/>
</dbReference>
<dbReference type="PANTHER" id="PTHR30255">
    <property type="entry name" value="SINGLE-STRANDED-DNA-SPECIFIC EXONUCLEASE RECJ"/>
    <property type="match status" value="1"/>
</dbReference>
<dbReference type="PANTHER" id="PTHR30255:SF2">
    <property type="entry name" value="SINGLE-STRANDED-DNA-SPECIFIC EXONUCLEASE RECJ"/>
    <property type="match status" value="1"/>
</dbReference>
<dbReference type="GO" id="GO:0006310">
    <property type="term" value="P:DNA recombination"/>
    <property type="evidence" value="ECO:0007669"/>
    <property type="project" value="InterPro"/>
</dbReference>
<gene>
    <name evidence="9" type="primary">recJ</name>
    <name evidence="9" type="ORF">Dform_00767</name>
</gene>
<dbReference type="AlphaFoldDB" id="A0A1P8F6L1"/>
<evidence type="ECO:0000259" key="7">
    <source>
        <dbReference type="Pfam" id="PF02272"/>
    </source>
</evidence>
<keyword evidence="3" id="KW-0540">Nuclease</keyword>
<dbReference type="InterPro" id="IPR001667">
    <property type="entry name" value="DDH_dom"/>
</dbReference>
<evidence type="ECO:0000259" key="8">
    <source>
        <dbReference type="Pfam" id="PF17768"/>
    </source>
</evidence>
<proteinExistence type="inferred from homology"/>
<name>A0A1P8F6L1_9CHLR</name>
<dbReference type="Pfam" id="PF17768">
    <property type="entry name" value="RecJ_OB"/>
    <property type="match status" value="1"/>
</dbReference>
<dbReference type="KEGG" id="dfo:Dform_00767"/>
<dbReference type="SUPFAM" id="SSF64182">
    <property type="entry name" value="DHH phosphoesterases"/>
    <property type="match status" value="1"/>
</dbReference>
<dbReference type="Pfam" id="PF02272">
    <property type="entry name" value="DHHA1"/>
    <property type="match status" value="1"/>
</dbReference>
<dbReference type="RefSeq" id="WP_076003851.1">
    <property type="nucleotide sequence ID" value="NZ_CP018258.1"/>
</dbReference>
<reference evidence="10" key="1">
    <citation type="submission" date="2016-11" db="EMBL/GenBank/DDBJ databases">
        <title>Dehalogenimonas formicexedens sp. nov., a chlorinated alkane respiring bacterium isolated from contaminated groundwater.</title>
        <authorList>
            <person name="Key T.A."/>
            <person name="Bowman K.S."/>
            <person name="Lee I."/>
            <person name="Chun J."/>
            <person name="Albuquerque L."/>
            <person name="da Costa M.S."/>
            <person name="Rainey F.A."/>
            <person name="Moe W.M."/>
        </authorList>
    </citation>
    <scope>NUCLEOTIDE SEQUENCE [LARGE SCALE GENOMIC DNA]</scope>
    <source>
        <strain evidence="10">NSZ-14</strain>
    </source>
</reference>
<keyword evidence="5 9" id="KW-0269">Exonuclease</keyword>
<accession>A0A1P8F6L1</accession>
<dbReference type="GO" id="GO:0008409">
    <property type="term" value="F:5'-3' exonuclease activity"/>
    <property type="evidence" value="ECO:0007669"/>
    <property type="project" value="InterPro"/>
</dbReference>
<evidence type="ECO:0000256" key="1">
    <source>
        <dbReference type="ARBA" id="ARBA00005915"/>
    </source>
</evidence>
<feature type="domain" description="RecJ OB" evidence="8">
    <location>
        <begin position="449"/>
        <end position="554"/>
    </location>
</feature>
<evidence type="ECO:0000313" key="10">
    <source>
        <dbReference type="Proteomes" id="UP000185934"/>
    </source>
</evidence>
<comment type="similarity">
    <text evidence="1">Belongs to the RecJ family.</text>
</comment>
<organism evidence="9 10">
    <name type="scientific">Dehalogenimonas formicexedens</name>
    <dbReference type="NCBI Taxonomy" id="1839801"/>
    <lineage>
        <taxon>Bacteria</taxon>
        <taxon>Bacillati</taxon>
        <taxon>Chloroflexota</taxon>
        <taxon>Dehalococcoidia</taxon>
        <taxon>Dehalococcoidales</taxon>
        <taxon>Dehalococcoidaceae</taxon>
        <taxon>Dehalogenimonas</taxon>
    </lineage>
</organism>
<feature type="domain" description="DHHA1" evidence="7">
    <location>
        <begin position="348"/>
        <end position="435"/>
    </location>
</feature>
<dbReference type="NCBIfam" id="TIGR00644">
    <property type="entry name" value="recJ"/>
    <property type="match status" value="1"/>
</dbReference>
<dbReference type="GO" id="GO:0003676">
    <property type="term" value="F:nucleic acid binding"/>
    <property type="evidence" value="ECO:0007669"/>
    <property type="project" value="InterPro"/>
</dbReference>
<dbReference type="Gene3D" id="3.90.1640.30">
    <property type="match status" value="1"/>
</dbReference>
<dbReference type="Gene3D" id="2.40.50.460">
    <property type="match status" value="1"/>
</dbReference>
<keyword evidence="4 9" id="KW-0378">Hydrolase</keyword>
<dbReference type="Pfam" id="PF01368">
    <property type="entry name" value="DHH"/>
    <property type="match status" value="1"/>
</dbReference>
<evidence type="ECO:0000256" key="5">
    <source>
        <dbReference type="ARBA" id="ARBA00022839"/>
    </source>
</evidence>
<dbReference type="GO" id="GO:0006281">
    <property type="term" value="P:DNA repair"/>
    <property type="evidence" value="ECO:0007669"/>
    <property type="project" value="InterPro"/>
</dbReference>
<evidence type="ECO:0000313" key="9">
    <source>
        <dbReference type="EMBL" id="APV44121.1"/>
    </source>
</evidence>
<dbReference type="InterPro" id="IPR004610">
    <property type="entry name" value="RecJ"/>
</dbReference>
<dbReference type="EMBL" id="CP018258">
    <property type="protein sequence ID" value="APV44121.1"/>
    <property type="molecule type" value="Genomic_DNA"/>
</dbReference>
<evidence type="ECO:0000256" key="2">
    <source>
        <dbReference type="ARBA" id="ARBA00019841"/>
    </source>
</evidence>
<dbReference type="InterPro" id="IPR038763">
    <property type="entry name" value="DHH_sf"/>
</dbReference>
<feature type="domain" description="DDH" evidence="6">
    <location>
        <begin position="76"/>
        <end position="225"/>
    </location>
</feature>
<dbReference type="Proteomes" id="UP000185934">
    <property type="component" value="Chromosome"/>
</dbReference>
<evidence type="ECO:0000256" key="4">
    <source>
        <dbReference type="ARBA" id="ARBA00022801"/>
    </source>
</evidence>
<dbReference type="InterPro" id="IPR051673">
    <property type="entry name" value="SSDNA_exonuclease_RecJ"/>
</dbReference>
<sequence length="559" mass="60706">MRGARWQVASTEVPPELAGRYPALMVRIMAGRGIRTLEAAELFLAGDARLSHDPMLLPDIHPAMARIYRAILTGERIAVYGDFDTDGITATALMVTGLRCLGAEVKPYIPHRLTEGYGLKTEALKKLADEGVTLVVSVDCGITAVNEVKAARGLGLDIVVTDHHLPLEALPPAVAVIDPKRADSSYPFQELAGVGVAFKVVEALFAGMGRPLPKEHFLELTAIGTIADIMPLTGENRYLVKEGLKHLNDHPSPGLQQIINLSHLRAGQLNSESISWTVAPRLNAAGRLEHAMAGYELLMAPSAAEAGDLAAMLEDRNAERQRLTAKFVTRAREKVLSGPLPLLLFVEDEECPPGILGLVAGRLTDEFYRPSIVVRREDGAAIASCRSIPGFNITEAIDRCGHLLSHYGGHAQAAGFSLGSEKLPELSRLISEIAAKQMASVDLQPILMIDAEARLHELGGNMYQVLNRLAPFGEGNRPPLFVSKCVTVTDYRTMGANQEHIKMRLTQGGAVWEAVAFRQAEELKKVLPDPVDVVYNLELDKFNGRETLRLNIVDFAPAS</sequence>
<keyword evidence="10" id="KW-1185">Reference proteome</keyword>